<dbReference type="OrthoDB" id="9785995at2"/>
<dbReference type="InterPro" id="IPR029063">
    <property type="entry name" value="SAM-dependent_MTases_sf"/>
</dbReference>
<evidence type="ECO:0000313" key="7">
    <source>
        <dbReference type="EMBL" id="SFQ44270.1"/>
    </source>
</evidence>
<protein>
    <recommendedName>
        <fullName evidence="6">Ribosomal protein L11 methyltransferase</fullName>
        <shortName evidence="6">L11 Mtase</shortName>
        <ecNumber evidence="6">2.1.1.-</ecNumber>
    </recommendedName>
</protein>
<dbReference type="Proteomes" id="UP000199031">
    <property type="component" value="Unassembled WGS sequence"/>
</dbReference>
<evidence type="ECO:0000256" key="3">
    <source>
        <dbReference type="ARBA" id="ARBA00022603"/>
    </source>
</evidence>
<dbReference type="AlphaFoldDB" id="A0A1I5YJD7"/>
<dbReference type="InterPro" id="IPR050078">
    <property type="entry name" value="Ribosomal_L11_MeTrfase_PrmA"/>
</dbReference>
<accession>A0A1I5YJD7</accession>
<dbReference type="EC" id="2.1.1.-" evidence="6"/>
<feature type="binding site" evidence="6">
    <location>
        <position position="206"/>
    </location>
    <ligand>
        <name>S-adenosyl-L-methionine</name>
        <dbReference type="ChEBI" id="CHEBI:59789"/>
    </ligand>
</feature>
<dbReference type="PANTHER" id="PTHR43648:SF1">
    <property type="entry name" value="ELECTRON TRANSFER FLAVOPROTEIN BETA SUBUNIT LYSINE METHYLTRANSFERASE"/>
    <property type="match status" value="1"/>
</dbReference>
<keyword evidence="7" id="KW-0687">Ribonucleoprotein</keyword>
<evidence type="ECO:0000256" key="2">
    <source>
        <dbReference type="ARBA" id="ARBA00022490"/>
    </source>
</evidence>
<dbReference type="RefSeq" id="WP_090661638.1">
    <property type="nucleotide sequence ID" value="NZ_FOXQ01000012.1"/>
</dbReference>
<dbReference type="NCBIfam" id="NF001785">
    <property type="entry name" value="PRK00517.2-2"/>
    <property type="match status" value="1"/>
</dbReference>
<feature type="binding site" evidence="6">
    <location>
        <position position="143"/>
    </location>
    <ligand>
        <name>S-adenosyl-L-methionine</name>
        <dbReference type="ChEBI" id="CHEBI:59789"/>
    </ligand>
</feature>
<evidence type="ECO:0000256" key="1">
    <source>
        <dbReference type="ARBA" id="ARBA00009741"/>
    </source>
</evidence>
<dbReference type="STRING" id="1465490.SAMN05444277_112106"/>
<dbReference type="Gene3D" id="3.40.50.150">
    <property type="entry name" value="Vaccinia Virus protein VP39"/>
    <property type="match status" value="1"/>
</dbReference>
<dbReference type="PANTHER" id="PTHR43648">
    <property type="entry name" value="ELECTRON TRANSFER FLAVOPROTEIN BETA SUBUNIT LYSINE METHYLTRANSFERASE"/>
    <property type="match status" value="1"/>
</dbReference>
<evidence type="ECO:0000256" key="6">
    <source>
        <dbReference type="HAMAP-Rule" id="MF_00735"/>
    </source>
</evidence>
<sequence length="276" mass="31421">MDYIEISFKALAEEQKEILIALLSEMHYEGFEEQARQLKAFIPLDLYDEKMLQNLAEKMQLNYLVTELPDVNWNHIWESNFQPMIIGDCVLRASFHQPIENIQHEIIVTPKMSFGTGHHATTFMMIQQMQAMDFNNKTVLDFGTGTGVLAILAHKLGAAKIVAIDNDSFSIENAAENFINNNIDGIELKMADNANAEGMFDIILANITRNIIQENFHLFNLQLAEGGLLLLSGLLKEDEKIIMEAAGNTKFELKHKLEKDGWICLLLEKRNEGYLF</sequence>
<dbReference type="CDD" id="cd02440">
    <property type="entry name" value="AdoMet_MTases"/>
    <property type="match status" value="1"/>
</dbReference>
<comment type="function">
    <text evidence="6">Methylates ribosomal protein L11.</text>
</comment>
<keyword evidence="3 6" id="KW-0489">Methyltransferase</keyword>
<dbReference type="HAMAP" id="MF_00735">
    <property type="entry name" value="Methyltr_PrmA"/>
    <property type="match status" value="1"/>
</dbReference>
<dbReference type="PIRSF" id="PIRSF000401">
    <property type="entry name" value="RPL11_MTase"/>
    <property type="match status" value="1"/>
</dbReference>
<reference evidence="7 8" key="1">
    <citation type="submission" date="2016-10" db="EMBL/GenBank/DDBJ databases">
        <authorList>
            <person name="de Groot N.N."/>
        </authorList>
    </citation>
    <scope>NUCLEOTIDE SEQUENCE [LARGE SCALE GENOMIC DNA]</scope>
    <source>
        <strain evidence="7 8">DSM 28286</strain>
    </source>
</reference>
<comment type="subcellular location">
    <subcellularLocation>
        <location evidence="6">Cytoplasm</location>
    </subcellularLocation>
</comment>
<dbReference type="InterPro" id="IPR004498">
    <property type="entry name" value="Ribosomal_PrmA_MeTrfase"/>
</dbReference>
<name>A0A1I5YJD7_9BACT</name>
<feature type="binding site" evidence="6">
    <location>
        <position position="165"/>
    </location>
    <ligand>
        <name>S-adenosyl-L-methionine</name>
        <dbReference type="ChEBI" id="CHEBI:59789"/>
    </ligand>
</feature>
<keyword evidence="8" id="KW-1185">Reference proteome</keyword>
<proteinExistence type="inferred from homology"/>
<dbReference type="SUPFAM" id="SSF53335">
    <property type="entry name" value="S-adenosyl-L-methionine-dependent methyltransferases"/>
    <property type="match status" value="1"/>
</dbReference>
<comment type="similarity">
    <text evidence="1 6">Belongs to the methyltransferase superfamily. PrmA family.</text>
</comment>
<dbReference type="GO" id="GO:0005737">
    <property type="term" value="C:cytoplasm"/>
    <property type="evidence" value="ECO:0007669"/>
    <property type="project" value="UniProtKB-SubCell"/>
</dbReference>
<keyword evidence="4 6" id="KW-0808">Transferase</keyword>
<comment type="catalytic activity">
    <reaction evidence="6">
        <text>L-lysyl-[protein] + 3 S-adenosyl-L-methionine = N(6),N(6),N(6)-trimethyl-L-lysyl-[protein] + 3 S-adenosyl-L-homocysteine + 3 H(+)</text>
        <dbReference type="Rhea" id="RHEA:54192"/>
        <dbReference type="Rhea" id="RHEA-COMP:9752"/>
        <dbReference type="Rhea" id="RHEA-COMP:13826"/>
        <dbReference type="ChEBI" id="CHEBI:15378"/>
        <dbReference type="ChEBI" id="CHEBI:29969"/>
        <dbReference type="ChEBI" id="CHEBI:57856"/>
        <dbReference type="ChEBI" id="CHEBI:59789"/>
        <dbReference type="ChEBI" id="CHEBI:61961"/>
    </reaction>
</comment>
<evidence type="ECO:0000256" key="4">
    <source>
        <dbReference type="ARBA" id="ARBA00022679"/>
    </source>
</evidence>
<organism evidence="7 8">
    <name type="scientific">Parafilimonas terrae</name>
    <dbReference type="NCBI Taxonomy" id="1465490"/>
    <lineage>
        <taxon>Bacteria</taxon>
        <taxon>Pseudomonadati</taxon>
        <taxon>Bacteroidota</taxon>
        <taxon>Chitinophagia</taxon>
        <taxon>Chitinophagales</taxon>
        <taxon>Chitinophagaceae</taxon>
        <taxon>Parafilimonas</taxon>
    </lineage>
</organism>
<dbReference type="GO" id="GO:0032259">
    <property type="term" value="P:methylation"/>
    <property type="evidence" value="ECO:0007669"/>
    <property type="project" value="UniProtKB-KW"/>
</dbReference>
<keyword evidence="2 6" id="KW-0963">Cytoplasm</keyword>
<dbReference type="Pfam" id="PF06325">
    <property type="entry name" value="PrmA"/>
    <property type="match status" value="1"/>
</dbReference>
<dbReference type="GO" id="GO:0016279">
    <property type="term" value="F:protein-lysine N-methyltransferase activity"/>
    <property type="evidence" value="ECO:0007669"/>
    <property type="project" value="RHEA"/>
</dbReference>
<feature type="binding site" evidence="6">
    <location>
        <position position="122"/>
    </location>
    <ligand>
        <name>S-adenosyl-L-methionine</name>
        <dbReference type="ChEBI" id="CHEBI:59789"/>
    </ligand>
</feature>
<dbReference type="EMBL" id="FOXQ01000012">
    <property type="protein sequence ID" value="SFQ44270.1"/>
    <property type="molecule type" value="Genomic_DNA"/>
</dbReference>
<keyword evidence="5 6" id="KW-0949">S-adenosyl-L-methionine</keyword>
<evidence type="ECO:0000256" key="5">
    <source>
        <dbReference type="ARBA" id="ARBA00022691"/>
    </source>
</evidence>
<evidence type="ECO:0000313" key="8">
    <source>
        <dbReference type="Proteomes" id="UP000199031"/>
    </source>
</evidence>
<keyword evidence="7" id="KW-0689">Ribosomal protein</keyword>
<dbReference type="GO" id="GO:0005840">
    <property type="term" value="C:ribosome"/>
    <property type="evidence" value="ECO:0007669"/>
    <property type="project" value="UniProtKB-KW"/>
</dbReference>
<gene>
    <name evidence="6" type="primary">prmA</name>
    <name evidence="7" type="ORF">SAMN05444277_112106</name>
</gene>